<evidence type="ECO:0000313" key="2">
    <source>
        <dbReference type="EMBL" id="WXI02693.1"/>
    </source>
</evidence>
<feature type="signal peptide" evidence="1">
    <location>
        <begin position="1"/>
        <end position="18"/>
    </location>
</feature>
<reference evidence="2" key="1">
    <citation type="submission" date="2024-03" db="EMBL/GenBank/DDBJ databases">
        <title>Venom adaptation and exaptation during the trophic switch to blood-feeding by kissing bugs (Reduviidae: Triatominae).</title>
        <authorList>
            <person name="Zdenek C.N."/>
            <person name="Cardoso F.C."/>
            <person name="Robinson S.D."/>
            <person name="Mercedes R.S."/>
            <person name="Raidjoe E.R."/>
            <person name="Hernandez-Vargas M.J."/>
            <person name="Jin J."/>
            <person name="Corzo G."/>
            <person name="Vetter I."/>
            <person name="King G.F."/>
            <person name="Fry B.G."/>
            <person name="Walker A."/>
        </authorList>
    </citation>
    <scope>NUCLEOTIDE SEQUENCE</scope>
</reference>
<name>A0AB38ZEK3_9HEMI</name>
<dbReference type="EMBL" id="PP517443">
    <property type="protein sequence ID" value="WXI02693.1"/>
    <property type="molecule type" value="mRNA"/>
</dbReference>
<sequence>MISSVVFILAFATSTVLTATVNEKIDEILPHINKYFASKRFDSVQIPDFGYPAAPVFIGVQLSNLTTLYRTGDCQVTQDGENIKVKLNIGLKDMKTSIMLVPYMHGPGSFVFTGASAELGITMMPEGTDSCRISWEYITIKTLGDVIGYCFNKEFDGKAPPEQLKGDIIPYYNKRLNGQEMFSIKNLNSFLNLCELKEVADAFRSFKK</sequence>
<proteinExistence type="evidence at transcript level"/>
<dbReference type="AlphaFoldDB" id="A0AB38ZEK3"/>
<accession>A0AB38ZEK3</accession>
<feature type="chain" id="PRO_5044332550" evidence="1">
    <location>
        <begin position="19"/>
        <end position="208"/>
    </location>
</feature>
<organism evidence="2">
    <name type="scientific">Oncocephalus sp</name>
    <dbReference type="NCBI Taxonomy" id="2944721"/>
    <lineage>
        <taxon>Eukaryota</taxon>
        <taxon>Metazoa</taxon>
        <taxon>Ecdysozoa</taxon>
        <taxon>Arthropoda</taxon>
        <taxon>Hexapoda</taxon>
        <taxon>Insecta</taxon>
        <taxon>Pterygota</taxon>
        <taxon>Neoptera</taxon>
        <taxon>Paraneoptera</taxon>
        <taxon>Hemiptera</taxon>
        <taxon>Heteroptera</taxon>
        <taxon>Panheteroptera</taxon>
        <taxon>Cimicomorpha</taxon>
        <taxon>Reduviidae</taxon>
        <taxon>Stenopodainae</taxon>
        <taxon>Oncocephalus</taxon>
    </lineage>
</organism>
<protein>
    <submittedName>
        <fullName evidence="2">Heteropteran venom family 5 protein 2</fullName>
    </submittedName>
</protein>
<keyword evidence="1" id="KW-0732">Signal</keyword>
<evidence type="ECO:0000256" key="1">
    <source>
        <dbReference type="SAM" id="SignalP"/>
    </source>
</evidence>